<comment type="caution">
    <text evidence="5">The sequence shown here is derived from an EMBL/GenBank/DDBJ whole genome shotgun (WGS) entry which is preliminary data.</text>
</comment>
<accession>A0A2N5SC26</accession>
<evidence type="ECO:0000256" key="3">
    <source>
        <dbReference type="ARBA" id="ARBA00023128"/>
    </source>
</evidence>
<sequence length="122" mass="14086">MAIGGVIRDSAWRMYQLSPPNTNPEPNQPFIHLDPFIMINYLTNLPNRIPEKQRMFQGDHRLVHQKLPRARLYMGIYYTIFGASMLWSANGLYKLIRVSQNSPRSLIREISVLLCSLIGIIS</sequence>
<dbReference type="OrthoDB" id="5511599at2759"/>
<evidence type="ECO:0000256" key="2">
    <source>
        <dbReference type="ARBA" id="ARBA00022792"/>
    </source>
</evidence>
<gene>
    <name evidence="5" type="ORF">PCANC_24051</name>
</gene>
<dbReference type="STRING" id="200324.A0A2N5SC26"/>
<dbReference type="InterPro" id="IPR039297">
    <property type="entry name" value="COX7a"/>
</dbReference>
<evidence type="ECO:0000313" key="5">
    <source>
        <dbReference type="EMBL" id="PLW10759.1"/>
    </source>
</evidence>
<keyword evidence="6" id="KW-1185">Reference proteome</keyword>
<reference evidence="5 6" key="1">
    <citation type="submission" date="2017-11" db="EMBL/GenBank/DDBJ databases">
        <title>De novo assembly and phasing of dikaryotic genomes from two isolates of Puccinia coronata f. sp. avenae, the causal agent of oat crown rust.</title>
        <authorList>
            <person name="Miller M.E."/>
            <person name="Zhang Y."/>
            <person name="Omidvar V."/>
            <person name="Sperschneider J."/>
            <person name="Schwessinger B."/>
            <person name="Raley C."/>
            <person name="Palmer J.M."/>
            <person name="Garnica D."/>
            <person name="Upadhyaya N."/>
            <person name="Rathjen J."/>
            <person name="Taylor J.M."/>
            <person name="Park R.F."/>
            <person name="Dodds P.N."/>
            <person name="Hirsch C.D."/>
            <person name="Kianian S.F."/>
            <person name="Figueroa M."/>
        </authorList>
    </citation>
    <scope>NUCLEOTIDE SEQUENCE [LARGE SCALE GENOMIC DNA]</scope>
    <source>
        <strain evidence="5">12NC29</strain>
    </source>
</reference>
<evidence type="ECO:0000256" key="1">
    <source>
        <dbReference type="ARBA" id="ARBA00004273"/>
    </source>
</evidence>
<dbReference type="Pfam" id="PF02238">
    <property type="entry name" value="COX7a"/>
    <property type="match status" value="1"/>
</dbReference>
<dbReference type="Proteomes" id="UP000235388">
    <property type="component" value="Unassembled WGS sequence"/>
</dbReference>
<name>A0A2N5SC26_9BASI</name>
<dbReference type="GO" id="GO:0005743">
    <property type="term" value="C:mitochondrial inner membrane"/>
    <property type="evidence" value="ECO:0007669"/>
    <property type="project" value="UniProtKB-SubCell"/>
</dbReference>
<evidence type="ECO:0000256" key="4">
    <source>
        <dbReference type="ARBA" id="ARBA00023136"/>
    </source>
</evidence>
<keyword evidence="4" id="KW-0472">Membrane</keyword>
<comment type="subcellular location">
    <subcellularLocation>
        <location evidence="1">Mitochondrion inner membrane</location>
    </subcellularLocation>
</comment>
<organism evidence="5 6">
    <name type="scientific">Puccinia coronata f. sp. avenae</name>
    <dbReference type="NCBI Taxonomy" id="200324"/>
    <lineage>
        <taxon>Eukaryota</taxon>
        <taxon>Fungi</taxon>
        <taxon>Dikarya</taxon>
        <taxon>Basidiomycota</taxon>
        <taxon>Pucciniomycotina</taxon>
        <taxon>Pucciniomycetes</taxon>
        <taxon>Pucciniales</taxon>
        <taxon>Pucciniaceae</taxon>
        <taxon>Puccinia</taxon>
    </lineage>
</organism>
<protein>
    <submittedName>
        <fullName evidence="5">Uncharacterized protein</fullName>
    </submittedName>
</protein>
<evidence type="ECO:0000313" key="6">
    <source>
        <dbReference type="Proteomes" id="UP000235388"/>
    </source>
</evidence>
<proteinExistence type="predicted"/>
<keyword evidence="2" id="KW-0999">Mitochondrion inner membrane</keyword>
<dbReference type="EMBL" id="PGCJ01001047">
    <property type="protein sequence ID" value="PLW10759.1"/>
    <property type="molecule type" value="Genomic_DNA"/>
</dbReference>
<dbReference type="AlphaFoldDB" id="A0A2N5SC26"/>
<keyword evidence="3" id="KW-0496">Mitochondrion</keyword>